<sequence>MISNGWGKLIEVDRYGNRRTIFNGAAWQCKYCNEVLVTEFDPLLTGYVGKYCMRSRWDVSSLSDIGTIMEAPPESIRFTNGATVPNCHLYY</sequence>
<accession>A0A379D957</accession>
<dbReference type="Proteomes" id="UP000254777">
    <property type="component" value="Unassembled WGS sequence"/>
</dbReference>
<proteinExistence type="predicted"/>
<organism evidence="1 2">
    <name type="scientific">Peptoniphilus indolicus</name>
    <dbReference type="NCBI Taxonomy" id="33030"/>
    <lineage>
        <taxon>Bacteria</taxon>
        <taxon>Bacillati</taxon>
        <taxon>Bacillota</taxon>
        <taxon>Tissierellia</taxon>
        <taxon>Tissierellales</taxon>
        <taxon>Peptoniphilaceae</taxon>
        <taxon>Peptoniphilus</taxon>
    </lineage>
</organism>
<dbReference type="EMBL" id="UGTH01000001">
    <property type="protein sequence ID" value="SUB74526.1"/>
    <property type="molecule type" value="Genomic_DNA"/>
</dbReference>
<name>A0A379D957_9FIRM</name>
<protein>
    <submittedName>
        <fullName evidence="1">Uncharacterized protein</fullName>
    </submittedName>
</protein>
<evidence type="ECO:0000313" key="1">
    <source>
        <dbReference type="EMBL" id="SUB74526.1"/>
    </source>
</evidence>
<gene>
    <name evidence="1" type="ORF">NCTC11088_00274</name>
</gene>
<dbReference type="AlphaFoldDB" id="A0A379D957"/>
<dbReference type="RefSeq" id="WP_004822646.1">
    <property type="nucleotide sequence ID" value="NZ_UGTH01000001.1"/>
</dbReference>
<reference evidence="1 2" key="1">
    <citation type="submission" date="2018-06" db="EMBL/GenBank/DDBJ databases">
        <authorList>
            <consortium name="Pathogen Informatics"/>
            <person name="Doyle S."/>
        </authorList>
    </citation>
    <scope>NUCLEOTIDE SEQUENCE [LARGE SCALE GENOMIC DNA]</scope>
    <source>
        <strain evidence="1 2">NCTC11088</strain>
    </source>
</reference>
<evidence type="ECO:0000313" key="2">
    <source>
        <dbReference type="Proteomes" id="UP000254777"/>
    </source>
</evidence>